<comment type="subcellular location">
    <subcellularLocation>
        <location evidence="1">Membrane</location>
        <topology evidence="1">Single-pass membrane protein</topology>
    </subcellularLocation>
</comment>
<evidence type="ECO:0000259" key="13">
    <source>
        <dbReference type="PROSITE" id="PS50004"/>
    </source>
</evidence>
<organism evidence="15 16">
    <name type="scientific">Artemisia annua</name>
    <name type="common">Sweet wormwood</name>
    <dbReference type="NCBI Taxonomy" id="35608"/>
    <lineage>
        <taxon>Eukaryota</taxon>
        <taxon>Viridiplantae</taxon>
        <taxon>Streptophyta</taxon>
        <taxon>Embryophyta</taxon>
        <taxon>Tracheophyta</taxon>
        <taxon>Spermatophyta</taxon>
        <taxon>Magnoliopsida</taxon>
        <taxon>eudicotyledons</taxon>
        <taxon>Gunneridae</taxon>
        <taxon>Pentapetalae</taxon>
        <taxon>asterids</taxon>
        <taxon>campanulids</taxon>
        <taxon>Asterales</taxon>
        <taxon>Asteraceae</taxon>
        <taxon>Asteroideae</taxon>
        <taxon>Anthemideae</taxon>
        <taxon>Artemisiinae</taxon>
        <taxon>Artemisia</taxon>
    </lineage>
</organism>
<evidence type="ECO:0000256" key="4">
    <source>
        <dbReference type="ARBA" id="ARBA00022692"/>
    </source>
</evidence>
<dbReference type="OrthoDB" id="67700at2759"/>
<reference evidence="15 16" key="1">
    <citation type="journal article" date="2018" name="Mol. Plant">
        <title>The genome of Artemisia annua provides insight into the evolution of Asteraceae family and artemisinin biosynthesis.</title>
        <authorList>
            <person name="Shen Q."/>
            <person name="Zhang L."/>
            <person name="Liao Z."/>
            <person name="Wang S."/>
            <person name="Yan T."/>
            <person name="Shi P."/>
            <person name="Liu M."/>
            <person name="Fu X."/>
            <person name="Pan Q."/>
            <person name="Wang Y."/>
            <person name="Lv Z."/>
            <person name="Lu X."/>
            <person name="Zhang F."/>
            <person name="Jiang W."/>
            <person name="Ma Y."/>
            <person name="Chen M."/>
            <person name="Hao X."/>
            <person name="Li L."/>
            <person name="Tang Y."/>
            <person name="Lv G."/>
            <person name="Zhou Y."/>
            <person name="Sun X."/>
            <person name="Brodelius P.E."/>
            <person name="Rose J.K.C."/>
            <person name="Tang K."/>
        </authorList>
    </citation>
    <scope>NUCLEOTIDE SEQUENCE [LARGE SCALE GENOMIC DNA]</scope>
    <source>
        <strain evidence="16">cv. Huhao1</strain>
        <tissue evidence="15">Leaf</tissue>
    </source>
</reference>
<accession>A0A2U1LJA8</accession>
<dbReference type="SMART" id="SM00239">
    <property type="entry name" value="C2"/>
    <property type="match status" value="1"/>
</dbReference>
<dbReference type="GO" id="GO:0006869">
    <property type="term" value="P:lipid transport"/>
    <property type="evidence" value="ECO:0007669"/>
    <property type="project" value="UniProtKB-KW"/>
</dbReference>
<dbReference type="Proteomes" id="UP000245207">
    <property type="component" value="Unassembled WGS sequence"/>
</dbReference>
<dbReference type="GO" id="GO:0008289">
    <property type="term" value="F:lipid binding"/>
    <property type="evidence" value="ECO:0007669"/>
    <property type="project" value="UniProtKB-KW"/>
</dbReference>
<sequence>MGFFGGILLGVAFGVAFMLCIARYQITRNARRADVAATIAAFARMTVADSRKLLPGEYYPPWVVFAKLQKLNWLNHLMNKIWPYVDEAASDLIRSSVEPILEQYKPMILSSLKFSKLTLGTVAPQFTGVFVDESAAGEITMELEMQWDGNPNIVLDIVTKVGVALPIQVKNIAFTGLFRLIFKPLVDEFPCFGAVSFSLREKKQLDFTLKVIGGDLSALPGVSEAIEVKNIAFTGLFRLIFKPLVDEFPCFGAVSFSLREKKQLDFTLKVIGGDLSALPGVSEAIEETIKDAVEDSVTWPVRIVIPILAGDYSDLELKPTGILEVKLIEAKELSNKDLIGKSDPYATLFVRPLRAKMKSSKTINNQLNPIWNEHFEFTVEDPSTQYLTIRVFDDEGVQASELIGCGHVAIKDLEPGKVKDIWIKLVKDLDIQRDNKNRGQVQQQNYFFSITCTTR</sequence>
<dbReference type="PANTHER" id="PTHR10774">
    <property type="entry name" value="EXTENDED SYNAPTOTAGMIN-RELATED"/>
    <property type="match status" value="1"/>
</dbReference>
<dbReference type="InterPro" id="IPR000008">
    <property type="entry name" value="C2_dom"/>
</dbReference>
<feature type="domain" description="C2" evidence="13">
    <location>
        <begin position="302"/>
        <end position="423"/>
    </location>
</feature>
<evidence type="ECO:0000256" key="8">
    <source>
        <dbReference type="ARBA" id="ARBA00022989"/>
    </source>
</evidence>
<dbReference type="EMBL" id="PKPP01009084">
    <property type="protein sequence ID" value="PWA49087.1"/>
    <property type="molecule type" value="Genomic_DNA"/>
</dbReference>
<feature type="domain" description="SMP-LTD" evidence="14">
    <location>
        <begin position="67"/>
        <end position="308"/>
    </location>
</feature>
<dbReference type="GO" id="GO:0016020">
    <property type="term" value="C:membrane"/>
    <property type="evidence" value="ECO:0007669"/>
    <property type="project" value="UniProtKB-SubCell"/>
</dbReference>
<dbReference type="InterPro" id="IPR031468">
    <property type="entry name" value="SMP_LBD"/>
</dbReference>
<dbReference type="InterPro" id="IPR039010">
    <property type="entry name" value="Synaptotagmin_SMP"/>
</dbReference>
<dbReference type="GO" id="GO:0046872">
    <property type="term" value="F:metal ion binding"/>
    <property type="evidence" value="ECO:0007669"/>
    <property type="project" value="UniProtKB-KW"/>
</dbReference>
<feature type="transmembrane region" description="Helical" evidence="12">
    <location>
        <begin position="6"/>
        <end position="24"/>
    </location>
</feature>
<protein>
    <submittedName>
        <fullName evidence="15">C2 domain, Synaptotagmin-like mitochondrial-lipid-binding domain protein</fullName>
    </submittedName>
</protein>
<dbReference type="STRING" id="35608.A0A2U1LJA8"/>
<evidence type="ECO:0000256" key="9">
    <source>
        <dbReference type="ARBA" id="ARBA00023055"/>
    </source>
</evidence>
<dbReference type="Gene3D" id="2.60.40.150">
    <property type="entry name" value="C2 domain"/>
    <property type="match status" value="1"/>
</dbReference>
<keyword evidence="6" id="KW-0677">Repeat</keyword>
<dbReference type="CDD" id="cd21677">
    <property type="entry name" value="SMP_SYT"/>
    <property type="match status" value="1"/>
</dbReference>
<evidence type="ECO:0000313" key="16">
    <source>
        <dbReference type="Proteomes" id="UP000245207"/>
    </source>
</evidence>
<evidence type="ECO:0000256" key="2">
    <source>
        <dbReference type="ARBA" id="ARBA00006996"/>
    </source>
</evidence>
<dbReference type="PROSITE" id="PS51847">
    <property type="entry name" value="SMP"/>
    <property type="match status" value="1"/>
</dbReference>
<keyword evidence="4 12" id="KW-0812">Transmembrane</keyword>
<dbReference type="Pfam" id="PF00168">
    <property type="entry name" value="C2"/>
    <property type="match status" value="1"/>
</dbReference>
<evidence type="ECO:0000256" key="7">
    <source>
        <dbReference type="ARBA" id="ARBA00022837"/>
    </source>
</evidence>
<keyword evidence="7" id="KW-0106">Calcium</keyword>
<evidence type="ECO:0000259" key="14">
    <source>
        <dbReference type="PROSITE" id="PS51847"/>
    </source>
</evidence>
<evidence type="ECO:0000256" key="3">
    <source>
        <dbReference type="ARBA" id="ARBA00022448"/>
    </source>
</evidence>
<dbReference type="CDD" id="cd00030">
    <property type="entry name" value="C2"/>
    <property type="match status" value="1"/>
</dbReference>
<evidence type="ECO:0000256" key="6">
    <source>
        <dbReference type="ARBA" id="ARBA00022737"/>
    </source>
</evidence>
<keyword evidence="16" id="KW-1185">Reference proteome</keyword>
<evidence type="ECO:0000256" key="12">
    <source>
        <dbReference type="SAM" id="Phobius"/>
    </source>
</evidence>
<dbReference type="AlphaFoldDB" id="A0A2U1LJA8"/>
<evidence type="ECO:0000256" key="10">
    <source>
        <dbReference type="ARBA" id="ARBA00023121"/>
    </source>
</evidence>
<evidence type="ECO:0000256" key="1">
    <source>
        <dbReference type="ARBA" id="ARBA00004167"/>
    </source>
</evidence>
<dbReference type="PANTHER" id="PTHR10774:SF178">
    <property type="entry name" value="SYNAPTOTAGMIN-4"/>
    <property type="match status" value="1"/>
</dbReference>
<evidence type="ECO:0000313" key="15">
    <source>
        <dbReference type="EMBL" id="PWA49087.1"/>
    </source>
</evidence>
<keyword evidence="11 12" id="KW-0472">Membrane</keyword>
<evidence type="ECO:0000256" key="11">
    <source>
        <dbReference type="ARBA" id="ARBA00023136"/>
    </source>
</evidence>
<comment type="similarity">
    <text evidence="2">Belongs to the synaptotagmin family.</text>
</comment>
<evidence type="ECO:0000256" key="5">
    <source>
        <dbReference type="ARBA" id="ARBA00022723"/>
    </source>
</evidence>
<gene>
    <name evidence="15" type="ORF">CTI12_AA457600</name>
</gene>
<proteinExistence type="inferred from homology"/>
<name>A0A2U1LJA8_ARTAN</name>
<keyword evidence="3" id="KW-0813">Transport</keyword>
<dbReference type="SUPFAM" id="SSF49562">
    <property type="entry name" value="C2 domain (Calcium/lipid-binding domain, CaLB)"/>
    <property type="match status" value="1"/>
</dbReference>
<dbReference type="GO" id="GO:0005783">
    <property type="term" value="C:endoplasmic reticulum"/>
    <property type="evidence" value="ECO:0007669"/>
    <property type="project" value="TreeGrafter"/>
</dbReference>
<keyword evidence="9" id="KW-0445">Lipid transport</keyword>
<comment type="caution">
    <text evidence="15">The sequence shown here is derived from an EMBL/GenBank/DDBJ whole genome shotgun (WGS) entry which is preliminary data.</text>
</comment>
<keyword evidence="10" id="KW-0446">Lipid-binding</keyword>
<dbReference type="InterPro" id="IPR035892">
    <property type="entry name" value="C2_domain_sf"/>
</dbReference>
<keyword evidence="8 12" id="KW-1133">Transmembrane helix</keyword>
<dbReference type="PROSITE" id="PS50004">
    <property type="entry name" value="C2"/>
    <property type="match status" value="1"/>
</dbReference>
<dbReference type="InterPro" id="IPR045050">
    <property type="entry name" value="Synaptotagmin_plant"/>
</dbReference>
<dbReference type="Pfam" id="PF17047">
    <property type="entry name" value="SMP_LBD"/>
    <property type="match status" value="1"/>
</dbReference>
<keyword evidence="5" id="KW-0479">Metal-binding</keyword>